<organism evidence="1 2">
    <name type="scientific">Candidatus Vampirococcus lugosii</name>
    <dbReference type="NCBI Taxonomy" id="2789015"/>
    <lineage>
        <taxon>Bacteria</taxon>
        <taxon>Candidatus Absconditibacteriota</taxon>
        <taxon>Vampirococcus</taxon>
    </lineage>
</organism>
<comment type="caution">
    <text evidence="1">The sequence shown here is derived from an EMBL/GenBank/DDBJ whole genome shotgun (WGS) entry which is preliminary data.</text>
</comment>
<keyword evidence="2" id="KW-1185">Reference proteome</keyword>
<dbReference type="RefSeq" id="WP_213349001.1">
    <property type="nucleotide sequence ID" value="NZ_JAEDAM010000027.1"/>
</dbReference>
<sequence>MKFNKILLLLCLILVGVGFSYAKMLDINQEEAEKHDLYKNKKLTDYHIDRCKSGNSSLLGSTSGSTFVTLVSCVAQGHISGATFKGPYEIDGVDRSGERRCNSTDPNYIGKCGHGVSQNLPETYSAEVLYNIPGNKIAIKGFKNTGSPNVGGTYNTPFLYLENQPEGKIDITINSKRDNYSSQRPDFNIENGWSVLNDNGNMFVELKKVDYLFYLLDFERIELTRNGKNFDSKDELTNYLINSDFFQKLGFDEEQKENSLDYILPTIQDSPNYYLTVLTKESIQNIVNYEFSEEPEKLIRRYFAIYPTLNPVKTSGGLQFPEIIEYDNEYIIKDFGEIYLKNGMLPIWK</sequence>
<dbReference type="EMBL" id="JAEDAM010000027">
    <property type="protein sequence ID" value="MBS8121970.1"/>
    <property type="molecule type" value="Genomic_DNA"/>
</dbReference>
<dbReference type="Proteomes" id="UP000680365">
    <property type="component" value="Unassembled WGS sequence"/>
</dbReference>
<name>A0ABS5QL90_9BACT</name>
<reference evidence="1 2" key="1">
    <citation type="journal article" date="2021" name="Nat. Commun.">
        <title>Reductive evolution and unique predatory mode in the CPR bacterium Vampirococcus lugosii.</title>
        <authorList>
            <person name="Moreira D."/>
            <person name="Zivanovic Y."/>
            <person name="Lopez-Archilla A.I."/>
            <person name="Iniesto M."/>
            <person name="Lopez-Garcia P."/>
        </authorList>
    </citation>
    <scope>NUCLEOTIDE SEQUENCE [LARGE SCALE GENOMIC DNA]</scope>
    <source>
        <strain evidence="1">Chiprana</strain>
    </source>
</reference>
<evidence type="ECO:0000313" key="1">
    <source>
        <dbReference type="EMBL" id="MBS8121970.1"/>
    </source>
</evidence>
<proteinExistence type="predicted"/>
<accession>A0ABS5QL90</accession>
<protein>
    <submittedName>
        <fullName evidence="1">Uncharacterized protein</fullName>
    </submittedName>
</protein>
<gene>
    <name evidence="1" type="ORF">VAMP_54n144</name>
</gene>
<evidence type="ECO:0000313" key="2">
    <source>
        <dbReference type="Proteomes" id="UP000680365"/>
    </source>
</evidence>